<dbReference type="Proteomes" id="UP001367508">
    <property type="component" value="Unassembled WGS sequence"/>
</dbReference>
<proteinExistence type="predicted"/>
<dbReference type="AlphaFoldDB" id="A0AAN9LZR2"/>
<evidence type="ECO:0000313" key="3">
    <source>
        <dbReference type="Proteomes" id="UP001367508"/>
    </source>
</evidence>
<gene>
    <name evidence="2" type="ORF">VNO77_15695</name>
</gene>
<keyword evidence="3" id="KW-1185">Reference proteome</keyword>
<organism evidence="2 3">
    <name type="scientific">Canavalia gladiata</name>
    <name type="common">Sword bean</name>
    <name type="synonym">Dolichos gladiatus</name>
    <dbReference type="NCBI Taxonomy" id="3824"/>
    <lineage>
        <taxon>Eukaryota</taxon>
        <taxon>Viridiplantae</taxon>
        <taxon>Streptophyta</taxon>
        <taxon>Embryophyta</taxon>
        <taxon>Tracheophyta</taxon>
        <taxon>Spermatophyta</taxon>
        <taxon>Magnoliopsida</taxon>
        <taxon>eudicotyledons</taxon>
        <taxon>Gunneridae</taxon>
        <taxon>Pentapetalae</taxon>
        <taxon>rosids</taxon>
        <taxon>fabids</taxon>
        <taxon>Fabales</taxon>
        <taxon>Fabaceae</taxon>
        <taxon>Papilionoideae</taxon>
        <taxon>50 kb inversion clade</taxon>
        <taxon>NPAAA clade</taxon>
        <taxon>indigoferoid/millettioid clade</taxon>
        <taxon>Phaseoleae</taxon>
        <taxon>Canavalia</taxon>
    </lineage>
</organism>
<protein>
    <submittedName>
        <fullName evidence="2">Uncharacterized protein</fullName>
    </submittedName>
</protein>
<name>A0AAN9LZR2_CANGL</name>
<accession>A0AAN9LZR2</accession>
<feature type="region of interest" description="Disordered" evidence="1">
    <location>
        <begin position="1"/>
        <end position="29"/>
    </location>
</feature>
<evidence type="ECO:0000256" key="1">
    <source>
        <dbReference type="SAM" id="MobiDB-lite"/>
    </source>
</evidence>
<dbReference type="EMBL" id="JAYMYQ010000003">
    <property type="protein sequence ID" value="KAK7345166.1"/>
    <property type="molecule type" value="Genomic_DNA"/>
</dbReference>
<reference evidence="2 3" key="1">
    <citation type="submission" date="2024-01" db="EMBL/GenBank/DDBJ databases">
        <title>The genomes of 5 underutilized Papilionoideae crops provide insights into root nodulation and disease resistanc.</title>
        <authorList>
            <person name="Jiang F."/>
        </authorList>
    </citation>
    <scope>NUCLEOTIDE SEQUENCE [LARGE SCALE GENOMIC DNA]</scope>
    <source>
        <strain evidence="2">LVBAO_FW01</strain>
        <tissue evidence="2">Leaves</tissue>
    </source>
</reference>
<evidence type="ECO:0000313" key="2">
    <source>
        <dbReference type="EMBL" id="KAK7345166.1"/>
    </source>
</evidence>
<sequence>MESMEGVGFGLNRRRNKGEPETTATEHPSPRVVLNPVTISASMMVEVIVTISASMMVELILHVAHCHLPGILICLNLATSASVANLRKQTYEPEIEVKIPRRIHPDLAITELNGKDHLCTSRSNVQELKRKIMIIIPIYIAI</sequence>
<comment type="caution">
    <text evidence="2">The sequence shown here is derived from an EMBL/GenBank/DDBJ whole genome shotgun (WGS) entry which is preliminary data.</text>
</comment>